<feature type="compositionally biased region" description="Pro residues" evidence="1">
    <location>
        <begin position="452"/>
        <end position="469"/>
    </location>
</feature>
<proteinExistence type="predicted"/>
<feature type="compositionally biased region" description="Pro residues" evidence="1">
    <location>
        <begin position="508"/>
        <end position="517"/>
    </location>
</feature>
<feature type="compositionally biased region" description="Polar residues" evidence="1">
    <location>
        <begin position="546"/>
        <end position="562"/>
    </location>
</feature>
<dbReference type="OMA" id="ACRMATW"/>
<dbReference type="VEuPathDB" id="VectorBase:HLOH_060142"/>
<feature type="region of interest" description="Disordered" evidence="1">
    <location>
        <begin position="539"/>
        <end position="573"/>
    </location>
</feature>
<dbReference type="EMBL" id="JABSTR010001244">
    <property type="protein sequence ID" value="KAH9383705.1"/>
    <property type="molecule type" value="Genomic_DNA"/>
</dbReference>
<evidence type="ECO:0000313" key="3">
    <source>
        <dbReference type="Proteomes" id="UP000821853"/>
    </source>
</evidence>
<feature type="compositionally biased region" description="Basic residues" evidence="1">
    <location>
        <begin position="398"/>
        <end position="408"/>
    </location>
</feature>
<feature type="compositionally biased region" description="Polar residues" evidence="1">
    <location>
        <begin position="1"/>
        <end position="20"/>
    </location>
</feature>
<feature type="region of interest" description="Disordered" evidence="1">
    <location>
        <begin position="388"/>
        <end position="524"/>
    </location>
</feature>
<dbReference type="Proteomes" id="UP000821853">
    <property type="component" value="Unassembled WGS sequence"/>
</dbReference>
<sequence length="679" mass="73337">MNVNVTTASCGEQPRNSTMPSPLPSAHFPPGEANEMDTSVAPSAEITSATTTTTAAAVTTTPTNHTVVGFQLQTTVQASDFFTGPTQPPKLFRPSTPLRPHHNKTTFYAKPNSEQLGAAMLPQLQASWSSRAPTDEDLLAGGAWTDVTQRRKRAVAPTAPRAASAKSTLPATPQHTVILRPRERHCLSDYSPRDIHLGLTKALPLAISPGAYRIRILKASNTLAIDIWQPHVLDIFLGITQIGISTSTIPLQAYEALSGGQVRGVIYGIDPNDPEEELLHNLSCRTHWIVAARRMGKKTALITFEGKRPPRYVLYYNCMMAVAPYTPKSVICNLCHDIGHKADICPNSQHPRCAKCGKEHADGISDCTGSSPQCKNCGGSHVATDPRCKKRIEANKGIRARQARRRPFRGSTHIDESRIPPNKTMRQKGGRDSTPQNSTRQHSTSSTNLSAPVPPESSQPQSTDPPPALKQPSNVTSRWKGRHEPPPRDSSVHYPPLPPNPSASVSPPEAPAAPPPSGVTAQDPALTSAPQLVNDRSNAKGIRQAQEPQSSPQGSRSTSISSAPPPVAQISQAEPRREIQQLRVDFTHQQSLLRQSILKEVRAIISFDIQTTIKTIIAEGIQKALVELLPKLLREALSGQSHLVAGMCLDSQAAFASQTMTTEVLEGASTVHRNAASDK</sequence>
<name>A0A9J6H9L4_HAELO</name>
<organism evidence="2 3">
    <name type="scientific">Haemaphysalis longicornis</name>
    <name type="common">Bush tick</name>
    <dbReference type="NCBI Taxonomy" id="44386"/>
    <lineage>
        <taxon>Eukaryota</taxon>
        <taxon>Metazoa</taxon>
        <taxon>Ecdysozoa</taxon>
        <taxon>Arthropoda</taxon>
        <taxon>Chelicerata</taxon>
        <taxon>Arachnida</taxon>
        <taxon>Acari</taxon>
        <taxon>Parasitiformes</taxon>
        <taxon>Ixodida</taxon>
        <taxon>Ixodoidea</taxon>
        <taxon>Ixodidae</taxon>
        <taxon>Haemaphysalinae</taxon>
        <taxon>Haemaphysalis</taxon>
    </lineage>
</organism>
<gene>
    <name evidence="2" type="ORF">HPB48_025471</name>
</gene>
<dbReference type="AlphaFoldDB" id="A0A9J6H9L4"/>
<evidence type="ECO:0000313" key="2">
    <source>
        <dbReference type="EMBL" id="KAH9383705.1"/>
    </source>
</evidence>
<feature type="compositionally biased region" description="Polar residues" evidence="1">
    <location>
        <begin position="433"/>
        <end position="451"/>
    </location>
</feature>
<feature type="region of interest" description="Disordered" evidence="1">
    <location>
        <begin position="1"/>
        <end position="39"/>
    </location>
</feature>
<evidence type="ECO:0000256" key="1">
    <source>
        <dbReference type="SAM" id="MobiDB-lite"/>
    </source>
</evidence>
<reference evidence="2 3" key="1">
    <citation type="journal article" date="2020" name="Cell">
        <title>Large-Scale Comparative Analyses of Tick Genomes Elucidate Their Genetic Diversity and Vector Capacities.</title>
        <authorList>
            <consortium name="Tick Genome and Microbiome Consortium (TIGMIC)"/>
            <person name="Jia N."/>
            <person name="Wang J."/>
            <person name="Shi W."/>
            <person name="Du L."/>
            <person name="Sun Y."/>
            <person name="Zhan W."/>
            <person name="Jiang J.F."/>
            <person name="Wang Q."/>
            <person name="Zhang B."/>
            <person name="Ji P."/>
            <person name="Bell-Sakyi L."/>
            <person name="Cui X.M."/>
            <person name="Yuan T.T."/>
            <person name="Jiang B.G."/>
            <person name="Yang W.F."/>
            <person name="Lam T.T."/>
            <person name="Chang Q.C."/>
            <person name="Ding S.J."/>
            <person name="Wang X.J."/>
            <person name="Zhu J.G."/>
            <person name="Ruan X.D."/>
            <person name="Zhao L."/>
            <person name="Wei J.T."/>
            <person name="Ye R.Z."/>
            <person name="Que T.C."/>
            <person name="Du C.H."/>
            <person name="Zhou Y.H."/>
            <person name="Cheng J.X."/>
            <person name="Dai P.F."/>
            <person name="Guo W.B."/>
            <person name="Han X.H."/>
            <person name="Huang E.J."/>
            <person name="Li L.F."/>
            <person name="Wei W."/>
            <person name="Gao Y.C."/>
            <person name="Liu J.Z."/>
            <person name="Shao H.Z."/>
            <person name="Wang X."/>
            <person name="Wang C.C."/>
            <person name="Yang T.C."/>
            <person name="Huo Q.B."/>
            <person name="Li W."/>
            <person name="Chen H.Y."/>
            <person name="Chen S.E."/>
            <person name="Zhou L.G."/>
            <person name="Ni X.B."/>
            <person name="Tian J.H."/>
            <person name="Sheng Y."/>
            <person name="Liu T."/>
            <person name="Pan Y.S."/>
            <person name="Xia L.Y."/>
            <person name="Li J."/>
            <person name="Zhao F."/>
            <person name="Cao W.C."/>
        </authorList>
    </citation>
    <scope>NUCLEOTIDE SEQUENCE [LARGE SCALE GENOMIC DNA]</scope>
    <source>
        <strain evidence="2">HaeL-2018</strain>
    </source>
</reference>
<dbReference type="OrthoDB" id="7615647at2759"/>
<feature type="compositionally biased region" description="Basic and acidic residues" evidence="1">
    <location>
        <begin position="482"/>
        <end position="491"/>
    </location>
</feature>
<keyword evidence="3" id="KW-1185">Reference proteome</keyword>
<protein>
    <submittedName>
        <fullName evidence="2">Uncharacterized protein</fullName>
    </submittedName>
</protein>
<accession>A0A9J6H9L4</accession>
<comment type="caution">
    <text evidence="2">The sequence shown here is derived from an EMBL/GenBank/DDBJ whole genome shotgun (WGS) entry which is preliminary data.</text>
</comment>